<comment type="caution">
    <text evidence="16">The sequence shown here is derived from an EMBL/GenBank/DDBJ whole genome shotgun (WGS) entry which is preliminary data.</text>
</comment>
<dbReference type="UniPathway" id="UPA00223"/>
<dbReference type="Proteomes" id="UP000321248">
    <property type="component" value="Unassembled WGS sequence"/>
</dbReference>
<keyword evidence="14 15" id="KW-0472">Membrane</keyword>
<dbReference type="GO" id="GO:0006099">
    <property type="term" value="P:tricarboxylic acid cycle"/>
    <property type="evidence" value="ECO:0007669"/>
    <property type="project" value="UniProtKB-UniPathway"/>
</dbReference>
<keyword evidence="13" id="KW-0408">Iron</keyword>
<keyword evidence="9 15" id="KW-0812">Transmembrane</keyword>
<evidence type="ECO:0000256" key="8">
    <source>
        <dbReference type="ARBA" id="ARBA00022617"/>
    </source>
</evidence>
<organism evidence="16 17">
    <name type="scientific">Alkalisalibacterium limincola</name>
    <dbReference type="NCBI Taxonomy" id="2699169"/>
    <lineage>
        <taxon>Bacteria</taxon>
        <taxon>Pseudomonadati</taxon>
        <taxon>Pseudomonadota</taxon>
        <taxon>Gammaproteobacteria</taxon>
        <taxon>Lysobacterales</taxon>
        <taxon>Lysobacteraceae</taxon>
        <taxon>Alkalisalibacterium</taxon>
    </lineage>
</organism>
<evidence type="ECO:0000256" key="10">
    <source>
        <dbReference type="ARBA" id="ARBA00022723"/>
    </source>
</evidence>
<dbReference type="SUPFAM" id="SSF81343">
    <property type="entry name" value="Fumarate reductase respiratory complex transmembrane subunits"/>
    <property type="match status" value="1"/>
</dbReference>
<evidence type="ECO:0000256" key="9">
    <source>
        <dbReference type="ARBA" id="ARBA00022692"/>
    </source>
</evidence>
<gene>
    <name evidence="16" type="primary">sdhD</name>
    <name evidence="16" type="ORF">FU658_00385</name>
</gene>
<evidence type="ECO:0000313" key="17">
    <source>
        <dbReference type="Proteomes" id="UP000321248"/>
    </source>
</evidence>
<feature type="transmembrane region" description="Helical" evidence="15">
    <location>
        <begin position="98"/>
        <end position="124"/>
    </location>
</feature>
<dbReference type="InterPro" id="IPR000701">
    <property type="entry name" value="SuccDH_FuR_B_TM-su"/>
</dbReference>
<dbReference type="RefSeq" id="WP_147890299.1">
    <property type="nucleotide sequence ID" value="NZ_VRTS01000001.1"/>
</dbReference>
<comment type="pathway">
    <text evidence="4">Carbohydrate metabolism; tricarboxylic acid cycle.</text>
</comment>
<dbReference type="GO" id="GO:0016020">
    <property type="term" value="C:membrane"/>
    <property type="evidence" value="ECO:0007669"/>
    <property type="project" value="UniProtKB-SubCell"/>
</dbReference>
<evidence type="ECO:0000256" key="2">
    <source>
        <dbReference type="ARBA" id="ARBA00004050"/>
    </source>
</evidence>
<dbReference type="OrthoDB" id="9809280at2"/>
<feature type="transmembrane region" description="Helical" evidence="15">
    <location>
        <begin position="28"/>
        <end position="47"/>
    </location>
</feature>
<keyword evidence="7" id="KW-0816">Tricarboxylic acid cycle</keyword>
<evidence type="ECO:0000256" key="15">
    <source>
        <dbReference type="SAM" id="Phobius"/>
    </source>
</evidence>
<dbReference type="GO" id="GO:0046872">
    <property type="term" value="F:metal ion binding"/>
    <property type="evidence" value="ECO:0007669"/>
    <property type="project" value="UniProtKB-KW"/>
</dbReference>
<dbReference type="CDD" id="cd03495">
    <property type="entry name" value="SQR_TypeC_SdhD_like"/>
    <property type="match status" value="1"/>
</dbReference>
<evidence type="ECO:0000256" key="7">
    <source>
        <dbReference type="ARBA" id="ARBA00022532"/>
    </source>
</evidence>
<evidence type="ECO:0000256" key="12">
    <source>
        <dbReference type="ARBA" id="ARBA00022989"/>
    </source>
</evidence>
<protein>
    <recommendedName>
        <fullName evidence="5">Succinate dehydrogenase hydrophobic membrane anchor subunit</fullName>
    </recommendedName>
</protein>
<name>A0A5C8KXX0_9GAMM</name>
<keyword evidence="12 15" id="KW-1133">Transmembrane helix</keyword>
<proteinExistence type="predicted"/>
<comment type="subcellular location">
    <subcellularLocation>
        <location evidence="3">Membrane</location>
        <topology evidence="3">Multi-pass membrane protein</topology>
    </subcellularLocation>
</comment>
<keyword evidence="11" id="KW-0249">Electron transport</keyword>
<evidence type="ECO:0000313" key="16">
    <source>
        <dbReference type="EMBL" id="TXK65627.1"/>
    </source>
</evidence>
<dbReference type="Gene3D" id="1.20.1300.10">
    <property type="entry name" value="Fumarate reductase/succinate dehydrogenase, transmembrane subunit"/>
    <property type="match status" value="1"/>
</dbReference>
<evidence type="ECO:0000256" key="14">
    <source>
        <dbReference type="ARBA" id="ARBA00023136"/>
    </source>
</evidence>
<dbReference type="Pfam" id="PF01127">
    <property type="entry name" value="Sdh_cyt"/>
    <property type="match status" value="1"/>
</dbReference>
<keyword evidence="10" id="KW-0479">Metal-binding</keyword>
<keyword evidence="8" id="KW-0349">Heme</keyword>
<dbReference type="InterPro" id="IPR014312">
    <property type="entry name" value="Succ_DH_anchor"/>
</dbReference>
<dbReference type="InterPro" id="IPR034804">
    <property type="entry name" value="SQR/QFR_C/D"/>
</dbReference>
<evidence type="ECO:0000256" key="11">
    <source>
        <dbReference type="ARBA" id="ARBA00022982"/>
    </source>
</evidence>
<dbReference type="AlphaFoldDB" id="A0A5C8KXX0"/>
<evidence type="ECO:0000256" key="3">
    <source>
        <dbReference type="ARBA" id="ARBA00004141"/>
    </source>
</evidence>
<evidence type="ECO:0000256" key="6">
    <source>
        <dbReference type="ARBA" id="ARBA00022448"/>
    </source>
</evidence>
<feature type="transmembrane region" description="Helical" evidence="15">
    <location>
        <begin position="59"/>
        <end position="78"/>
    </location>
</feature>
<evidence type="ECO:0000256" key="4">
    <source>
        <dbReference type="ARBA" id="ARBA00005163"/>
    </source>
</evidence>
<dbReference type="EMBL" id="VRTS01000001">
    <property type="protein sequence ID" value="TXK65627.1"/>
    <property type="molecule type" value="Genomic_DNA"/>
</dbReference>
<evidence type="ECO:0000256" key="1">
    <source>
        <dbReference type="ARBA" id="ARBA00001971"/>
    </source>
</evidence>
<accession>A0A5C8KXX0</accession>
<comment type="cofactor">
    <cofactor evidence="1">
        <name>heme</name>
        <dbReference type="ChEBI" id="CHEBI:30413"/>
    </cofactor>
</comment>
<comment type="function">
    <text evidence="2">Membrane-anchoring subunit of succinate dehydrogenase (SDH).</text>
</comment>
<reference evidence="16 17" key="1">
    <citation type="submission" date="2019-08" db="EMBL/GenBank/DDBJ databases">
        <authorList>
            <person name="Karlyshev A.V."/>
        </authorList>
    </citation>
    <scope>NUCLEOTIDE SEQUENCE [LARGE SCALE GENOMIC DNA]</scope>
    <source>
        <strain evidence="16 17">Alg18-2.2</strain>
    </source>
</reference>
<dbReference type="GO" id="GO:0020037">
    <property type="term" value="F:heme binding"/>
    <property type="evidence" value="ECO:0007669"/>
    <property type="project" value="InterPro"/>
</dbReference>
<dbReference type="NCBIfam" id="TIGR02968">
    <property type="entry name" value="succ_dehyd_anc"/>
    <property type="match status" value="1"/>
</dbReference>
<evidence type="ECO:0000256" key="5">
    <source>
        <dbReference type="ARBA" id="ARBA00019425"/>
    </source>
</evidence>
<keyword evidence="17" id="KW-1185">Reference proteome</keyword>
<keyword evidence="6" id="KW-0813">Transport</keyword>
<sequence length="127" mass="13834">MSLRNPLARARGLGSAKEGVHHWWMQRVSAIALAFLVPWFIVFLLRLPLADHAAVYEAVASPLNATLLLLLVGANFYHAKLGLQVVIEDYVHTPFLEVTLQLLVRFATLVAAVAAILAIVRIALSAG</sequence>
<evidence type="ECO:0000256" key="13">
    <source>
        <dbReference type="ARBA" id="ARBA00023004"/>
    </source>
</evidence>